<dbReference type="Pfam" id="PF12277">
    <property type="entry name" value="DUF3618"/>
    <property type="match status" value="1"/>
</dbReference>
<accession>A0A175RZB4</accession>
<comment type="caution">
    <text evidence="2">The sequence shown here is derived from an EMBL/GenBank/DDBJ whole genome shotgun (WGS) entry which is preliminary data.</text>
</comment>
<dbReference type="OrthoDB" id="3218417at2"/>
<name>A0A175RZB4_9MICO</name>
<dbReference type="Gene3D" id="1.20.120.20">
    <property type="entry name" value="Apolipoprotein"/>
    <property type="match status" value="1"/>
</dbReference>
<reference evidence="2 3" key="1">
    <citation type="journal article" date="2016" name="Front. Microbiol.">
        <title>Genomic Resource of Rice Seed Associated Bacteria.</title>
        <authorList>
            <person name="Midha S."/>
            <person name="Bansal K."/>
            <person name="Sharma S."/>
            <person name="Kumar N."/>
            <person name="Patil P.P."/>
            <person name="Chaudhry V."/>
            <person name="Patil P.B."/>
        </authorList>
    </citation>
    <scope>NUCLEOTIDE SEQUENCE [LARGE SCALE GENOMIC DNA]</scope>
    <source>
        <strain evidence="2 3">NS184</strain>
    </source>
</reference>
<feature type="region of interest" description="Disordered" evidence="1">
    <location>
        <begin position="59"/>
        <end position="79"/>
    </location>
</feature>
<proteinExistence type="predicted"/>
<sequence length="196" mass="20292">MSTPNESRTPDQIRADIERTRGDLGSDVDALADKVSPSSIAHRQTEKVKGRFQNVRESVMGAADSARSSTSGSASGVADHAKDVAHQGVAKAKGNPLAVGLIAFGAGWLVSSLIPTSDKEEELAGELKDKAAPLVEDVKEQAKDLGSQLGDVAKEHAQDLKGTAQDAAQTVKGEAQGAASDVRDHAQGAAQDVRSS</sequence>
<dbReference type="STRING" id="33881.NS184_04835"/>
<dbReference type="AlphaFoldDB" id="A0A175RZB4"/>
<evidence type="ECO:0000256" key="1">
    <source>
        <dbReference type="SAM" id="MobiDB-lite"/>
    </source>
</evidence>
<dbReference type="InterPro" id="IPR022062">
    <property type="entry name" value="DUF3618"/>
</dbReference>
<gene>
    <name evidence="2" type="ORF">NS184_04835</name>
</gene>
<evidence type="ECO:0000313" key="3">
    <source>
        <dbReference type="Proteomes" id="UP000078252"/>
    </source>
</evidence>
<feature type="region of interest" description="Disordered" evidence="1">
    <location>
        <begin position="158"/>
        <end position="196"/>
    </location>
</feature>
<dbReference type="Proteomes" id="UP000078252">
    <property type="component" value="Unassembled WGS sequence"/>
</dbReference>
<dbReference type="RefSeq" id="WP_058725005.1">
    <property type="nucleotide sequence ID" value="NZ_LDQC01000026.1"/>
</dbReference>
<dbReference type="PATRIC" id="fig|33881.3.peg.1240"/>
<evidence type="ECO:0008006" key="4">
    <source>
        <dbReference type="Google" id="ProtNLM"/>
    </source>
</evidence>
<feature type="compositionally biased region" description="Low complexity" evidence="1">
    <location>
        <begin position="61"/>
        <end position="78"/>
    </location>
</feature>
<feature type="region of interest" description="Disordered" evidence="1">
    <location>
        <begin position="1"/>
        <end position="25"/>
    </location>
</feature>
<evidence type="ECO:0000313" key="2">
    <source>
        <dbReference type="EMBL" id="KTR08844.1"/>
    </source>
</evidence>
<dbReference type="EMBL" id="LDQC01000026">
    <property type="protein sequence ID" value="KTR08844.1"/>
    <property type="molecule type" value="Genomic_DNA"/>
</dbReference>
<feature type="compositionally biased region" description="Basic and acidic residues" evidence="1">
    <location>
        <begin position="8"/>
        <end position="24"/>
    </location>
</feature>
<dbReference type="SUPFAM" id="SSF58113">
    <property type="entry name" value="Apolipoprotein A-I"/>
    <property type="match status" value="1"/>
</dbReference>
<organism evidence="2 3">
    <name type="scientific">Curtobacterium luteum</name>
    <dbReference type="NCBI Taxonomy" id="33881"/>
    <lineage>
        <taxon>Bacteria</taxon>
        <taxon>Bacillati</taxon>
        <taxon>Actinomycetota</taxon>
        <taxon>Actinomycetes</taxon>
        <taxon>Micrococcales</taxon>
        <taxon>Microbacteriaceae</taxon>
        <taxon>Curtobacterium</taxon>
    </lineage>
</organism>
<protein>
    <recommendedName>
        <fullName evidence="4">DUF3618 domain-containing protein</fullName>
    </recommendedName>
</protein>